<evidence type="ECO:0000313" key="2">
    <source>
        <dbReference type="EMBL" id="MBY6276415.1"/>
    </source>
</evidence>
<dbReference type="SUPFAM" id="SSF50156">
    <property type="entry name" value="PDZ domain-like"/>
    <property type="match status" value="1"/>
</dbReference>
<dbReference type="RefSeq" id="WP_273379445.1">
    <property type="nucleotide sequence ID" value="NZ_PIUK01000079.1"/>
</dbReference>
<sequence length="469" mass="50933">MSTREKWRRAAGLLLVVLILSVCATPEFRTFVSLPDHLRLPQGQAHELLLGIPFSTAVPTSGQGLAVQRSGSPLQLAAEQTGRYTLDVKLFGLIPIRRMTVDVVPEIRVVPGGHSIGVRLQSDGVQVVGFAAVEDEEGRVHHPGRAAGLQVGDTILAIDGRPVRGEDHAVHLFQEAGRRGREITLTVRRGDERLERTVKPVREKETGRWRVGLYIRDGASGVGTLTFYHPPTRKFGALGHVIAEGESRRPFQFAHGQITAADVVKIQKGRRAAPGEKITSHPDSGGRLGVIEKNTPFGIFGRLNSSLKNPLYEEPLPVAMASQVKEGPAEMLTVVDGQKIERFQVEIVRLIRQPTAEGKNMIVQVTDPRLLEATGGIVQGMSGSPIIQDGRVVGAVTHVFVNDPTRGYGVLIEWMLQEAGLLPAERNTEPNQSGLREDTLLPEVLSGRAVRGGGRRAGNVCVTSMCVYL</sequence>
<dbReference type="Proteomes" id="UP000732377">
    <property type="component" value="Unassembled WGS sequence"/>
</dbReference>
<dbReference type="SMART" id="SM00228">
    <property type="entry name" value="PDZ"/>
    <property type="match status" value="1"/>
</dbReference>
<dbReference type="InterPro" id="IPR014219">
    <property type="entry name" value="SpoIVB"/>
</dbReference>
<dbReference type="InterPro" id="IPR041489">
    <property type="entry name" value="PDZ_6"/>
</dbReference>
<gene>
    <name evidence="2" type="primary">spoIVB</name>
    <name evidence="2" type="ORF">CWE10_09415</name>
</gene>
<organism evidence="2 3">
    <name type="scientific">Symbiobacterium thermophilum</name>
    <dbReference type="NCBI Taxonomy" id="2734"/>
    <lineage>
        <taxon>Bacteria</taxon>
        <taxon>Bacillati</taxon>
        <taxon>Bacillota</taxon>
        <taxon>Clostridia</taxon>
        <taxon>Eubacteriales</taxon>
        <taxon>Symbiobacteriaceae</taxon>
        <taxon>Symbiobacterium</taxon>
    </lineage>
</organism>
<reference evidence="2" key="1">
    <citation type="submission" date="2017-11" db="EMBL/GenBank/DDBJ databases">
        <title>Three new genomes from thermophilic consortium.</title>
        <authorList>
            <person name="Quaggio R."/>
            <person name="Amgarten D."/>
            <person name="Setubal J.C."/>
        </authorList>
    </citation>
    <scope>NUCLEOTIDE SEQUENCE</scope>
    <source>
        <strain evidence="2">ZCTH01-B2</strain>
    </source>
</reference>
<dbReference type="PROSITE" id="PS51494">
    <property type="entry name" value="SPOIVB"/>
    <property type="match status" value="1"/>
</dbReference>
<dbReference type="Pfam" id="PF17820">
    <property type="entry name" value="PDZ_6"/>
    <property type="match status" value="1"/>
</dbReference>
<dbReference type="InterPro" id="IPR009003">
    <property type="entry name" value="Peptidase_S1_PA"/>
</dbReference>
<dbReference type="Gene3D" id="2.30.42.10">
    <property type="match status" value="1"/>
</dbReference>
<protein>
    <submittedName>
        <fullName evidence="2">SpoIVB peptidase</fullName>
    </submittedName>
</protein>
<evidence type="ECO:0000313" key="3">
    <source>
        <dbReference type="Proteomes" id="UP000732377"/>
    </source>
</evidence>
<evidence type="ECO:0000259" key="1">
    <source>
        <dbReference type="PROSITE" id="PS51494"/>
    </source>
</evidence>
<dbReference type="Pfam" id="PF05580">
    <property type="entry name" value="Peptidase_S55"/>
    <property type="match status" value="1"/>
</dbReference>
<dbReference type="AlphaFoldDB" id="A0A953IDN5"/>
<dbReference type="SUPFAM" id="SSF50494">
    <property type="entry name" value="Trypsin-like serine proteases"/>
    <property type="match status" value="1"/>
</dbReference>
<proteinExistence type="predicted"/>
<accession>A0A953IDN5</accession>
<dbReference type="InterPro" id="IPR008763">
    <property type="entry name" value="Peptidase_S55"/>
</dbReference>
<name>A0A953IDN5_SYMTR</name>
<dbReference type="InterPro" id="IPR001478">
    <property type="entry name" value="PDZ"/>
</dbReference>
<feature type="domain" description="Peptidase S55" evidence="1">
    <location>
        <begin position="192"/>
        <end position="431"/>
    </location>
</feature>
<comment type="caution">
    <text evidence="2">The sequence shown here is derived from an EMBL/GenBank/DDBJ whole genome shotgun (WGS) entry which is preliminary data.</text>
</comment>
<dbReference type="EMBL" id="PIUK01000079">
    <property type="protein sequence ID" value="MBY6276415.1"/>
    <property type="molecule type" value="Genomic_DNA"/>
</dbReference>
<dbReference type="InterPro" id="IPR036034">
    <property type="entry name" value="PDZ_sf"/>
</dbReference>
<dbReference type="NCBIfam" id="TIGR02860">
    <property type="entry name" value="spore_IV_B"/>
    <property type="match status" value="1"/>
</dbReference>